<keyword evidence="2" id="KW-1185">Reference proteome</keyword>
<dbReference type="Proteomes" id="UP000719766">
    <property type="component" value="Unassembled WGS sequence"/>
</dbReference>
<protein>
    <submittedName>
        <fullName evidence="1">Uncharacterized protein</fullName>
    </submittedName>
</protein>
<dbReference type="RefSeq" id="XP_041157871.1">
    <property type="nucleotide sequence ID" value="XM_041306977.1"/>
</dbReference>
<reference evidence="1" key="1">
    <citation type="journal article" date="2020" name="New Phytol.">
        <title>Comparative genomics reveals dynamic genome evolution in host specialist ectomycorrhizal fungi.</title>
        <authorList>
            <person name="Lofgren L.A."/>
            <person name="Nguyen N.H."/>
            <person name="Vilgalys R."/>
            <person name="Ruytinx J."/>
            <person name="Liao H.L."/>
            <person name="Branco S."/>
            <person name="Kuo A."/>
            <person name="LaButti K."/>
            <person name="Lipzen A."/>
            <person name="Andreopoulos W."/>
            <person name="Pangilinan J."/>
            <person name="Riley R."/>
            <person name="Hundley H."/>
            <person name="Na H."/>
            <person name="Barry K."/>
            <person name="Grigoriev I.V."/>
            <person name="Stajich J.E."/>
            <person name="Kennedy P.G."/>
        </authorList>
    </citation>
    <scope>NUCLEOTIDE SEQUENCE</scope>
    <source>
        <strain evidence="1">S12</strain>
    </source>
</reference>
<accession>A0A9P7ALE6</accession>
<gene>
    <name evidence="1" type="ORF">HD556DRAFT_1445718</name>
</gene>
<dbReference type="OrthoDB" id="2673466at2759"/>
<name>A0A9P7ALE6_9AGAM</name>
<evidence type="ECO:0000313" key="2">
    <source>
        <dbReference type="Proteomes" id="UP000719766"/>
    </source>
</evidence>
<evidence type="ECO:0000313" key="1">
    <source>
        <dbReference type="EMBL" id="KAG1790943.1"/>
    </source>
</evidence>
<comment type="caution">
    <text evidence="1">The sequence shown here is derived from an EMBL/GenBank/DDBJ whole genome shotgun (WGS) entry which is preliminary data.</text>
</comment>
<organism evidence="1 2">
    <name type="scientific">Suillus plorans</name>
    <dbReference type="NCBI Taxonomy" id="116603"/>
    <lineage>
        <taxon>Eukaryota</taxon>
        <taxon>Fungi</taxon>
        <taxon>Dikarya</taxon>
        <taxon>Basidiomycota</taxon>
        <taxon>Agaricomycotina</taxon>
        <taxon>Agaricomycetes</taxon>
        <taxon>Agaricomycetidae</taxon>
        <taxon>Boletales</taxon>
        <taxon>Suillineae</taxon>
        <taxon>Suillaceae</taxon>
        <taxon>Suillus</taxon>
    </lineage>
</organism>
<sequence>MVAEIMLKASNEERGTVAGLTALSKDLDDVNTDAGQSYALSPRHQKTLMTTDTYRLLAQTLCFRYPLAPVHCLCDHPVVPHSLPLDHTAIFFDYVVIKGKRYYASRTVGSNRSSFVHVIIPADNPIHLHGEVLEIFQVDQSWREHVQSLWFARMHWFKPWQGDAGMVWNKFAESVSVQLWTLGEYLEDEVQLPRLIDPDWINGQLAMTTVSVSVEKTKVWATINLAKVRQRLLEQDKLTG</sequence>
<dbReference type="EMBL" id="JABBWE010000046">
    <property type="protein sequence ID" value="KAG1790943.1"/>
    <property type="molecule type" value="Genomic_DNA"/>
</dbReference>
<dbReference type="AlphaFoldDB" id="A0A9P7ALE6"/>
<proteinExistence type="predicted"/>
<dbReference type="GeneID" id="64600741"/>